<evidence type="ECO:0000313" key="7">
    <source>
        <dbReference type="Proteomes" id="UP000250790"/>
    </source>
</evidence>
<evidence type="ECO:0000256" key="5">
    <source>
        <dbReference type="PIRSR" id="PIRSR001227-2"/>
    </source>
</evidence>
<feature type="binding site" evidence="5">
    <location>
        <position position="354"/>
    </location>
    <ligand>
        <name>Ca(2+)</name>
        <dbReference type="ChEBI" id="CHEBI:29108"/>
    </ligand>
</feature>
<sequence length="830" mass="89518">MKWIARTLLVVIAAVLAAGGVISVHLLRGLPQLDGQVHLKGLSGPVHITRDGADVTHINASSALDAWRAMGFVHAQERGWQLEFNRRVMRGELSEILGAATLDTDKLMRTLGIIGMAQQQLQGLSPATQAALAAYSEGIQTAWQSGAVRPSPEFKLLGTQAGGKNGPAWTPEDSVGWALMMALDLGGNWGQEFARLSAGQVLNNEQLWQLLPAYPGEKPATAVDLPALYRGLGVYAPAAAKTGALPAAKSQLALWSADWVRDMGILEGKGSNNWVVPGSRTVSGKPLLANDPHLALSAPAIWYYAHLKAPAGELPGGQKHPALDVIGATLPGLPFVVLGRTTGVAWGFTNTGPDVQDLYLEQLDAAKPGQYRTPEGWAAFGERSETIRVKGQADVALKVRSTRHGPVISDVQPQYQGVVDANRYAISLRWSALTPDNKTMDAGMQANWAQTVPQLQQAFADHHAPMQSVVMADTLGEVAYRAVGKVPTRAPQNDIRGVAPSPGWLAQYDWTGWLPYAQNPAVDGAQIEKKGWHATANQNILPPGYAHFVGGDWTTPERFKRIEQLLAAMPKHSRESMQAIQNDVLSLGAKALQAQLAKHLSGQPSSHPLAPAALKLVAEFDGQMRTDSAAALVLNVWADELTRGLLVPHLGAERFQSLYGKRHFRAAVEGILDRSDAFWCGASGCSVQVALALDRALDRIAASQGRDVSAWRWGAWHPAISSHKPLGKVPYLNALFDVRVESAGDLFTVNVGQYWANDKQAPFANRHAASMRAVYDLAQPGQSVFIYQTGQSGHAFDPRSRSMAARWAQGGYAGLQQQPQTVLHRMRLVP</sequence>
<dbReference type="GO" id="GO:0017000">
    <property type="term" value="P:antibiotic biosynthetic process"/>
    <property type="evidence" value="ECO:0007669"/>
    <property type="project" value="InterPro"/>
</dbReference>
<gene>
    <name evidence="6" type="ORF">B9Z37_12150</name>
</gene>
<feature type="active site" description="Nucleophile" evidence="4">
    <location>
        <position position="271"/>
    </location>
</feature>
<feature type="binding site" evidence="5">
    <location>
        <position position="192"/>
    </location>
    <ligand>
        <name>Ca(2+)</name>
        <dbReference type="ChEBI" id="CHEBI:29108"/>
    </ligand>
</feature>
<dbReference type="EMBL" id="NESN01000004">
    <property type="protein sequence ID" value="PUE52902.1"/>
    <property type="molecule type" value="Genomic_DNA"/>
</dbReference>
<dbReference type="PIRSF" id="PIRSF001227">
    <property type="entry name" value="Pen_acylase"/>
    <property type="match status" value="1"/>
</dbReference>
<dbReference type="InterPro" id="IPR002692">
    <property type="entry name" value="S45"/>
</dbReference>
<keyword evidence="7" id="KW-1185">Reference proteome</keyword>
<evidence type="ECO:0000256" key="2">
    <source>
        <dbReference type="ARBA" id="ARBA00022801"/>
    </source>
</evidence>
<dbReference type="Proteomes" id="UP000250790">
    <property type="component" value="Unassembled WGS sequence"/>
</dbReference>
<dbReference type="InterPro" id="IPR029055">
    <property type="entry name" value="Ntn_hydrolases_N"/>
</dbReference>
<accession>A0A315E9E4</accession>
<comment type="caution">
    <text evidence="6">The sequence shown here is derived from an EMBL/GenBank/DDBJ whole genome shotgun (WGS) entry which is preliminary data.</text>
</comment>
<dbReference type="Gene3D" id="1.10.439.10">
    <property type="entry name" value="Penicillin Amidohydrolase, domain 1"/>
    <property type="match status" value="1"/>
</dbReference>
<dbReference type="InterPro" id="IPR023343">
    <property type="entry name" value="Penicillin_amidase_dom1"/>
</dbReference>
<evidence type="ECO:0000256" key="1">
    <source>
        <dbReference type="ARBA" id="ARBA00006586"/>
    </source>
</evidence>
<dbReference type="Pfam" id="PF01804">
    <property type="entry name" value="Penicil_amidase"/>
    <property type="match status" value="1"/>
</dbReference>
<dbReference type="Gene3D" id="1.10.1400.10">
    <property type="match status" value="1"/>
</dbReference>
<dbReference type="GO" id="GO:0046872">
    <property type="term" value="F:metal ion binding"/>
    <property type="evidence" value="ECO:0007669"/>
    <property type="project" value="UniProtKB-KW"/>
</dbReference>
<protein>
    <submittedName>
        <fullName evidence="6">Penicillin amidase</fullName>
    </submittedName>
</protein>
<dbReference type="CDD" id="cd03747">
    <property type="entry name" value="Ntn_PGA_like"/>
    <property type="match status" value="1"/>
</dbReference>
<evidence type="ECO:0000256" key="4">
    <source>
        <dbReference type="PIRSR" id="PIRSR001227-1"/>
    </source>
</evidence>
<keyword evidence="3" id="KW-0865">Zymogen</keyword>
<keyword evidence="5" id="KW-0106">Calcium</keyword>
<dbReference type="PANTHER" id="PTHR34218">
    <property type="entry name" value="PEPTIDASE S45 PENICILLIN AMIDASE"/>
    <property type="match status" value="1"/>
</dbReference>
<dbReference type="RefSeq" id="WP_108313266.1">
    <property type="nucleotide sequence ID" value="NZ_NESN01000004.1"/>
</dbReference>
<keyword evidence="5" id="KW-0479">Metal-binding</keyword>
<keyword evidence="2" id="KW-0378">Hydrolase</keyword>
<dbReference type="OrthoDB" id="9760084at2"/>
<reference evidence="6 7" key="1">
    <citation type="submission" date="2017-04" db="EMBL/GenBank/DDBJ databases">
        <title>Unexpected and diverse lifestyles within the genus Limnohabitans.</title>
        <authorList>
            <person name="Kasalicky V."/>
            <person name="Mehrshad M."/>
            <person name="Andrei S.-A."/>
            <person name="Salcher M."/>
            <person name="Kratochvilova H."/>
            <person name="Simek K."/>
            <person name="Ghai R."/>
        </authorList>
    </citation>
    <scope>NUCLEOTIDE SEQUENCE [LARGE SCALE GENOMIC DNA]</scope>
    <source>
        <strain evidence="6 7">II-B4</strain>
    </source>
</reference>
<dbReference type="Gene3D" id="2.30.120.10">
    <property type="match status" value="1"/>
</dbReference>
<name>A0A315E9E4_9BURK</name>
<dbReference type="GO" id="GO:0016811">
    <property type="term" value="F:hydrolase activity, acting on carbon-nitrogen (but not peptide) bonds, in linear amides"/>
    <property type="evidence" value="ECO:0007669"/>
    <property type="project" value="InterPro"/>
</dbReference>
<dbReference type="InterPro" id="IPR014395">
    <property type="entry name" value="Pen/GL7ACA/AHL_acylase"/>
</dbReference>
<dbReference type="AlphaFoldDB" id="A0A315E9E4"/>
<feature type="binding site" evidence="5">
    <location>
        <position position="357"/>
    </location>
    <ligand>
        <name>Ca(2+)</name>
        <dbReference type="ChEBI" id="CHEBI:29108"/>
    </ligand>
</feature>
<comment type="similarity">
    <text evidence="1">Belongs to the peptidase S45 family.</text>
</comment>
<comment type="cofactor">
    <cofactor evidence="5">
        <name>Ca(2+)</name>
        <dbReference type="ChEBI" id="CHEBI:29108"/>
    </cofactor>
    <text evidence="5">Binds 1 Ca(2+) ion per dimer.</text>
</comment>
<evidence type="ECO:0000256" key="3">
    <source>
        <dbReference type="ARBA" id="ARBA00023145"/>
    </source>
</evidence>
<organism evidence="6 7">
    <name type="scientific">Limnohabitans parvus II-B4</name>
    <dbReference type="NCBI Taxonomy" id="1293052"/>
    <lineage>
        <taxon>Bacteria</taxon>
        <taxon>Pseudomonadati</taxon>
        <taxon>Pseudomonadota</taxon>
        <taxon>Betaproteobacteria</taxon>
        <taxon>Burkholderiales</taxon>
        <taxon>Comamonadaceae</taxon>
        <taxon>Limnohabitans</taxon>
    </lineage>
</organism>
<dbReference type="Gene3D" id="3.60.20.10">
    <property type="entry name" value="Glutamine Phosphoribosylpyrophosphate, subunit 1, domain 1"/>
    <property type="match status" value="1"/>
</dbReference>
<dbReference type="InterPro" id="IPR043147">
    <property type="entry name" value="Penicillin_amidase_A-knob"/>
</dbReference>
<proteinExistence type="inferred from homology"/>
<evidence type="ECO:0000313" key="6">
    <source>
        <dbReference type="EMBL" id="PUE52902.1"/>
    </source>
</evidence>
<dbReference type="InterPro" id="IPR043146">
    <property type="entry name" value="Penicillin_amidase_N_B-knob"/>
</dbReference>
<dbReference type="PANTHER" id="PTHR34218:SF4">
    <property type="entry name" value="ACYL-HOMOSERINE LACTONE ACYLASE QUIP"/>
    <property type="match status" value="1"/>
</dbReference>
<dbReference type="SUPFAM" id="SSF56235">
    <property type="entry name" value="N-terminal nucleophile aminohydrolases (Ntn hydrolases)"/>
    <property type="match status" value="1"/>
</dbReference>